<accession>A0AAV6J4H2</accession>
<reference evidence="2" key="1">
    <citation type="submission" date="2020-08" db="EMBL/GenBank/DDBJ databases">
        <title>Plant Genome Project.</title>
        <authorList>
            <person name="Zhang R.-G."/>
        </authorList>
    </citation>
    <scope>NUCLEOTIDE SEQUENCE</scope>
    <source>
        <strain evidence="2">WSP0</strain>
        <tissue evidence="2">Leaf</tissue>
    </source>
</reference>
<comment type="caution">
    <text evidence="2">The sequence shown here is derived from an EMBL/GenBank/DDBJ whole genome shotgun (WGS) entry which is preliminary data.</text>
</comment>
<dbReference type="AlphaFoldDB" id="A0AAV6J4H2"/>
<gene>
    <name evidence="2" type="ORF">RHGRI_023220</name>
</gene>
<evidence type="ECO:0000313" key="2">
    <source>
        <dbReference type="EMBL" id="KAG5535383.1"/>
    </source>
</evidence>
<organism evidence="2 3">
    <name type="scientific">Rhododendron griersonianum</name>
    <dbReference type="NCBI Taxonomy" id="479676"/>
    <lineage>
        <taxon>Eukaryota</taxon>
        <taxon>Viridiplantae</taxon>
        <taxon>Streptophyta</taxon>
        <taxon>Embryophyta</taxon>
        <taxon>Tracheophyta</taxon>
        <taxon>Spermatophyta</taxon>
        <taxon>Magnoliopsida</taxon>
        <taxon>eudicotyledons</taxon>
        <taxon>Gunneridae</taxon>
        <taxon>Pentapetalae</taxon>
        <taxon>asterids</taxon>
        <taxon>Ericales</taxon>
        <taxon>Ericaceae</taxon>
        <taxon>Ericoideae</taxon>
        <taxon>Rhodoreae</taxon>
        <taxon>Rhododendron</taxon>
    </lineage>
</organism>
<dbReference type="EMBL" id="JACTNZ010000008">
    <property type="protein sequence ID" value="KAG5535383.1"/>
    <property type="molecule type" value="Genomic_DNA"/>
</dbReference>
<proteinExistence type="predicted"/>
<name>A0AAV6J4H2_9ERIC</name>
<feature type="compositionally biased region" description="Basic residues" evidence="1">
    <location>
        <begin position="80"/>
        <end position="98"/>
    </location>
</feature>
<sequence>MIRRPLLWRNNHTTAPTGHSTIAVATNATNPTVGPSTLHPQRLAVKHTSNGKGPCHLRVNHVAGLRHDSPPLAVAEQPHHRPHRPLHHRGHHERHKPYRGTQYLAPAAVRRVTLKA</sequence>
<keyword evidence="3" id="KW-1185">Reference proteome</keyword>
<evidence type="ECO:0000256" key="1">
    <source>
        <dbReference type="SAM" id="MobiDB-lite"/>
    </source>
</evidence>
<protein>
    <submittedName>
        <fullName evidence="2">Uncharacterized protein</fullName>
    </submittedName>
</protein>
<feature type="region of interest" description="Disordered" evidence="1">
    <location>
        <begin position="72"/>
        <end position="100"/>
    </location>
</feature>
<dbReference type="Proteomes" id="UP000823749">
    <property type="component" value="Chromosome 8"/>
</dbReference>
<evidence type="ECO:0000313" key="3">
    <source>
        <dbReference type="Proteomes" id="UP000823749"/>
    </source>
</evidence>